<accession>A0ACB6RGC8</accession>
<keyword evidence="2" id="KW-1185">Reference proteome</keyword>
<evidence type="ECO:0000313" key="1">
    <source>
        <dbReference type="EMBL" id="KAF2478333.1"/>
    </source>
</evidence>
<comment type="caution">
    <text evidence="1">The sequence shown here is derived from an EMBL/GenBank/DDBJ whole genome shotgun (WGS) entry which is preliminary data.</text>
</comment>
<protein>
    <submittedName>
        <fullName evidence="1">Uncharacterized protein</fullName>
    </submittedName>
</protein>
<dbReference type="Proteomes" id="UP000799755">
    <property type="component" value="Unassembled WGS sequence"/>
</dbReference>
<gene>
    <name evidence="1" type="ORF">BDR25DRAFT_348587</name>
</gene>
<proteinExistence type="predicted"/>
<evidence type="ECO:0000313" key="2">
    <source>
        <dbReference type="Proteomes" id="UP000799755"/>
    </source>
</evidence>
<sequence>MSLLGIHDRITISLDISDVIIAVTAVCKHNRICLLVLSLCWFHCLIFVWLAAAAAIEKYIDVDSSHYIKITSTLRITSHTFHQHLILLHSIQFTSITQCDTSISLHRISTYIFHFAAATSILYTLFWSDWILILCLVSSGLNKGSSKKKNTWNILVYGWFCTFLLLTLDCFPAFYLIASTRFHTLLYSPLTLLQFYIFFFKELYPKYCLHPNLNIIEQSFASGHHIHNQHHLEACKRRISRMSKKRSRIRALCISNLGTPHQPLTADHHSAFQHEKGGCIDGNEKGEIAKSGNMNGSGSSNARNRSNAQRRGEIWGGGKQGVWTDGYDVQKELEEQQYLPKEQSEVFSVTSRKQQQLSKLAILSKSEAEKRQSNMRIWKFSPISCQERVDGLGNKVVGTEEAERPTKDTAPGGRKKELIRFGMDYRKQGPVPFRPPDSSRLLSLISRANFHAAGLSIIRLLRLAHMPPLLSSAVHVLRRIKQRGIDSELGNLDRQTVQDFSKTLMRASFLPPVRADAHSPPNSHTNKRFSVVERIRQSERMRMLYPPCNRGSQGKILACRLRKMWTGAELCQQLKEWRTGVEHFLELRKVIKWS</sequence>
<name>A0ACB6RGC8_9PLEO</name>
<reference evidence="1" key="1">
    <citation type="journal article" date="2020" name="Stud. Mycol.">
        <title>101 Dothideomycetes genomes: a test case for predicting lifestyles and emergence of pathogens.</title>
        <authorList>
            <person name="Haridas S."/>
            <person name="Albert R."/>
            <person name="Binder M."/>
            <person name="Bloem J."/>
            <person name="Labutti K."/>
            <person name="Salamov A."/>
            <person name="Andreopoulos B."/>
            <person name="Baker S."/>
            <person name="Barry K."/>
            <person name="Bills G."/>
            <person name="Bluhm B."/>
            <person name="Cannon C."/>
            <person name="Castanera R."/>
            <person name="Culley D."/>
            <person name="Daum C."/>
            <person name="Ezra D."/>
            <person name="Gonzalez J."/>
            <person name="Henrissat B."/>
            <person name="Kuo A."/>
            <person name="Liang C."/>
            <person name="Lipzen A."/>
            <person name="Lutzoni F."/>
            <person name="Magnuson J."/>
            <person name="Mondo S."/>
            <person name="Nolan M."/>
            <person name="Ohm R."/>
            <person name="Pangilinan J."/>
            <person name="Park H.-J."/>
            <person name="Ramirez L."/>
            <person name="Alfaro M."/>
            <person name="Sun H."/>
            <person name="Tritt A."/>
            <person name="Yoshinaga Y."/>
            <person name="Zwiers L.-H."/>
            <person name="Turgeon B."/>
            <person name="Goodwin S."/>
            <person name="Spatafora J."/>
            <person name="Crous P."/>
            <person name="Grigoriev I."/>
        </authorList>
    </citation>
    <scope>NUCLEOTIDE SEQUENCE</scope>
    <source>
        <strain evidence="1">ATCC 200398</strain>
    </source>
</reference>
<organism evidence="1 2">
    <name type="scientific">Lindgomyces ingoldianus</name>
    <dbReference type="NCBI Taxonomy" id="673940"/>
    <lineage>
        <taxon>Eukaryota</taxon>
        <taxon>Fungi</taxon>
        <taxon>Dikarya</taxon>
        <taxon>Ascomycota</taxon>
        <taxon>Pezizomycotina</taxon>
        <taxon>Dothideomycetes</taxon>
        <taxon>Pleosporomycetidae</taxon>
        <taxon>Pleosporales</taxon>
        <taxon>Lindgomycetaceae</taxon>
        <taxon>Lindgomyces</taxon>
    </lineage>
</organism>
<dbReference type="EMBL" id="MU003492">
    <property type="protein sequence ID" value="KAF2478333.1"/>
    <property type="molecule type" value="Genomic_DNA"/>
</dbReference>